<sequence>MIFIGKKFRDAMKGTCADPLSPSIALALDKVRQLEKSMRSGENGAGTVTDGEA</sequence>
<name>A0A109BAY9_HYPSL</name>
<dbReference type="Proteomes" id="UP000059074">
    <property type="component" value="Unassembled WGS sequence"/>
</dbReference>
<gene>
    <name evidence="1" type="ORF">APY04_3019</name>
</gene>
<reference evidence="1 2" key="1">
    <citation type="submission" date="2015-10" db="EMBL/GenBank/DDBJ databases">
        <title>Transcriptomic analysis of a linuron degrading triple-species bacterial consortium.</title>
        <authorList>
            <person name="Albers P."/>
        </authorList>
    </citation>
    <scope>NUCLEOTIDE SEQUENCE [LARGE SCALE GENOMIC DNA]</scope>
    <source>
        <strain evidence="1 2">WDL6</strain>
    </source>
</reference>
<evidence type="ECO:0000313" key="1">
    <source>
        <dbReference type="EMBL" id="KWT65270.1"/>
    </source>
</evidence>
<evidence type="ECO:0000313" key="2">
    <source>
        <dbReference type="Proteomes" id="UP000059074"/>
    </source>
</evidence>
<dbReference type="EMBL" id="LMTR01000082">
    <property type="protein sequence ID" value="KWT65270.1"/>
    <property type="molecule type" value="Genomic_DNA"/>
</dbReference>
<proteinExistence type="predicted"/>
<organism evidence="1 2">
    <name type="scientific">Hyphomicrobium sulfonivorans</name>
    <dbReference type="NCBI Taxonomy" id="121290"/>
    <lineage>
        <taxon>Bacteria</taxon>
        <taxon>Pseudomonadati</taxon>
        <taxon>Pseudomonadota</taxon>
        <taxon>Alphaproteobacteria</taxon>
        <taxon>Hyphomicrobiales</taxon>
        <taxon>Hyphomicrobiaceae</taxon>
        <taxon>Hyphomicrobium</taxon>
    </lineage>
</organism>
<dbReference type="PATRIC" id="fig|121290.4.peg.622"/>
<accession>A0A109BAY9</accession>
<dbReference type="AlphaFoldDB" id="A0A109BAY9"/>
<keyword evidence="2" id="KW-1185">Reference proteome</keyword>
<comment type="caution">
    <text evidence="1">The sequence shown here is derived from an EMBL/GenBank/DDBJ whole genome shotgun (WGS) entry which is preliminary data.</text>
</comment>
<protein>
    <submittedName>
        <fullName evidence="1">Uncharacterized protein</fullName>
    </submittedName>
</protein>